<dbReference type="RefSeq" id="WP_169529747.1">
    <property type="nucleotide sequence ID" value="NZ_JABBGH010000001.1"/>
</dbReference>
<name>A0A7Y0ABU6_9BACT</name>
<gene>
    <name evidence="2" type="ORF">HHL22_04440</name>
</gene>
<evidence type="ECO:0000313" key="3">
    <source>
        <dbReference type="Proteomes" id="UP000559626"/>
    </source>
</evidence>
<dbReference type="AlphaFoldDB" id="A0A7Y0ABU6"/>
<comment type="caution">
    <text evidence="2">The sequence shown here is derived from an EMBL/GenBank/DDBJ whole genome shotgun (WGS) entry which is preliminary data.</text>
</comment>
<organism evidence="2 3">
    <name type="scientific">Hymenobacter polaris</name>
    <dbReference type="NCBI Taxonomy" id="2682546"/>
    <lineage>
        <taxon>Bacteria</taxon>
        <taxon>Pseudomonadati</taxon>
        <taxon>Bacteroidota</taxon>
        <taxon>Cytophagia</taxon>
        <taxon>Cytophagales</taxon>
        <taxon>Hymenobacteraceae</taxon>
        <taxon>Hymenobacter</taxon>
    </lineage>
</organism>
<keyword evidence="3" id="KW-1185">Reference proteome</keyword>
<reference evidence="2 3" key="1">
    <citation type="submission" date="2020-04" db="EMBL/GenBank/DDBJ databases">
        <title>Hymenobacter polaris sp. nov., isolated from Arctic soil.</title>
        <authorList>
            <person name="Dahal R.H."/>
        </authorList>
    </citation>
    <scope>NUCLEOTIDE SEQUENCE [LARGE SCALE GENOMIC DNA]</scope>
    <source>
        <strain evidence="2 3">RP-2-7</strain>
    </source>
</reference>
<sequence length="411" mass="45021">MTTHYYPRDLAAALLAGWPAEAAPLPTLDLLTEFISVLYQASLLEEEGRPVECHAALVTAAQLEAQPVALTDFHFLRFVQPRTYSEQELRRLSPAVQPRGSLLAVGMVADELRIWGMLFAEHVWDMWGDGPRQTTAAAPNALLVQVVGPGSLVFYHGTRRLLTLQRGRIEGLGFLQFPRMWGEGRFVENHLIAGGLLGLAPLPPLQEELMVQLTLYMQRRALAGSRQSGHGALIVLVPTPRLPALLGTDKLLRAKYPIVAAGAGARYPLLAQAIVRRLLAVGEATWAGFQQSRDAEVLAFTTRIERFATYLTGMGSVDGALVLTQQLEIVGFGVEIQASQLPLDQVYRALNMEGTELQPVAVDHGGTRHRAAYRVCLAAPDCLAIVVSQDGGVQFVHHQEGKVVFWDQLSF</sequence>
<evidence type="ECO:0000313" key="2">
    <source>
        <dbReference type="EMBL" id="NML64448.1"/>
    </source>
</evidence>
<evidence type="ECO:0000259" key="1">
    <source>
        <dbReference type="Pfam" id="PF21751"/>
    </source>
</evidence>
<dbReference type="InterPro" id="IPR048551">
    <property type="entry name" value="DACNV"/>
</dbReference>
<dbReference type="Pfam" id="PF21751">
    <property type="entry name" value="DACNV"/>
    <property type="match status" value="1"/>
</dbReference>
<protein>
    <recommendedName>
        <fullName evidence="1">Probable sensor domain-containing protein</fullName>
    </recommendedName>
</protein>
<feature type="domain" description="Probable sensor" evidence="1">
    <location>
        <begin position="21"/>
        <end position="118"/>
    </location>
</feature>
<dbReference type="InterPro" id="IPR036888">
    <property type="entry name" value="DNA_integrity_DisA_N_sf"/>
</dbReference>
<proteinExistence type="predicted"/>
<dbReference type="Proteomes" id="UP000559626">
    <property type="component" value="Unassembled WGS sequence"/>
</dbReference>
<dbReference type="SUPFAM" id="SSF143597">
    <property type="entry name" value="YojJ-like"/>
    <property type="match status" value="1"/>
</dbReference>
<dbReference type="Gene3D" id="3.40.1700.10">
    <property type="entry name" value="DNA integrity scanning protein, DisA, N-terminal domain"/>
    <property type="match status" value="1"/>
</dbReference>
<accession>A0A7Y0ABU6</accession>
<dbReference type="EMBL" id="JABBGH010000001">
    <property type="protein sequence ID" value="NML64448.1"/>
    <property type="molecule type" value="Genomic_DNA"/>
</dbReference>